<name>A0A0C9UF89_SPHS4</name>
<proteinExistence type="predicted"/>
<gene>
    <name evidence="2" type="ORF">M422DRAFT_264666</name>
</gene>
<protein>
    <submittedName>
        <fullName evidence="2">Unplaced genomic scaffold SPHSTscaffold_138, whole genome shotgun sequence</fullName>
    </submittedName>
</protein>
<keyword evidence="1" id="KW-0732">Signal</keyword>
<dbReference type="EMBL" id="KN837213">
    <property type="protein sequence ID" value="KIJ33399.1"/>
    <property type="molecule type" value="Genomic_DNA"/>
</dbReference>
<feature type="chain" id="PRO_5002221065" evidence="1">
    <location>
        <begin position="20"/>
        <end position="68"/>
    </location>
</feature>
<reference evidence="2 3" key="1">
    <citation type="submission" date="2014-06" db="EMBL/GenBank/DDBJ databases">
        <title>Evolutionary Origins and Diversification of the Mycorrhizal Mutualists.</title>
        <authorList>
            <consortium name="DOE Joint Genome Institute"/>
            <consortium name="Mycorrhizal Genomics Consortium"/>
            <person name="Kohler A."/>
            <person name="Kuo A."/>
            <person name="Nagy L.G."/>
            <person name="Floudas D."/>
            <person name="Copeland A."/>
            <person name="Barry K.W."/>
            <person name="Cichocki N."/>
            <person name="Veneault-Fourrey C."/>
            <person name="LaButti K."/>
            <person name="Lindquist E.A."/>
            <person name="Lipzen A."/>
            <person name="Lundell T."/>
            <person name="Morin E."/>
            <person name="Murat C."/>
            <person name="Riley R."/>
            <person name="Ohm R."/>
            <person name="Sun H."/>
            <person name="Tunlid A."/>
            <person name="Henrissat B."/>
            <person name="Grigoriev I.V."/>
            <person name="Hibbett D.S."/>
            <person name="Martin F."/>
        </authorList>
    </citation>
    <scope>NUCLEOTIDE SEQUENCE [LARGE SCALE GENOMIC DNA]</scope>
    <source>
        <strain evidence="2 3">SS14</strain>
    </source>
</reference>
<evidence type="ECO:0000256" key="1">
    <source>
        <dbReference type="SAM" id="SignalP"/>
    </source>
</evidence>
<accession>A0A0C9UF89</accession>
<dbReference type="HOGENOM" id="CLU_2795593_0_0_1"/>
<evidence type="ECO:0000313" key="3">
    <source>
        <dbReference type="Proteomes" id="UP000054279"/>
    </source>
</evidence>
<keyword evidence="3" id="KW-1185">Reference proteome</keyword>
<feature type="signal peptide" evidence="1">
    <location>
        <begin position="1"/>
        <end position="19"/>
    </location>
</feature>
<dbReference type="Proteomes" id="UP000054279">
    <property type="component" value="Unassembled WGS sequence"/>
</dbReference>
<evidence type="ECO:0000313" key="2">
    <source>
        <dbReference type="EMBL" id="KIJ33399.1"/>
    </source>
</evidence>
<organism evidence="2 3">
    <name type="scientific">Sphaerobolus stellatus (strain SS14)</name>
    <dbReference type="NCBI Taxonomy" id="990650"/>
    <lineage>
        <taxon>Eukaryota</taxon>
        <taxon>Fungi</taxon>
        <taxon>Dikarya</taxon>
        <taxon>Basidiomycota</taxon>
        <taxon>Agaricomycotina</taxon>
        <taxon>Agaricomycetes</taxon>
        <taxon>Phallomycetidae</taxon>
        <taxon>Geastrales</taxon>
        <taxon>Sphaerobolaceae</taxon>
        <taxon>Sphaerobolus</taxon>
    </lineage>
</organism>
<sequence>MQLSRVILAVVALAVGASAQNCDPFTLACPSGLICCSTTIRISGGPLLECIDPSDCVDGTCFGNDGTC</sequence>
<dbReference type="AlphaFoldDB" id="A0A0C9UF89"/>